<dbReference type="SUPFAM" id="SSF46785">
    <property type="entry name" value="Winged helix' DNA-binding domain"/>
    <property type="match status" value="1"/>
</dbReference>
<keyword evidence="3" id="KW-1185">Reference proteome</keyword>
<dbReference type="InterPro" id="IPR042065">
    <property type="entry name" value="E3_ELL-like"/>
</dbReference>
<feature type="region of interest" description="Disordered" evidence="1">
    <location>
        <begin position="332"/>
        <end position="596"/>
    </location>
</feature>
<feature type="region of interest" description="Disordered" evidence="1">
    <location>
        <begin position="186"/>
        <end position="217"/>
    </location>
</feature>
<dbReference type="OrthoDB" id="2587563at2759"/>
<evidence type="ECO:0000256" key="1">
    <source>
        <dbReference type="SAM" id="MobiDB-lite"/>
    </source>
</evidence>
<reference evidence="2" key="1">
    <citation type="journal article" date="2021" name="IMA Fungus">
        <title>Genomic characterization of three marine fungi, including Emericellopsis atlantica sp. nov. with signatures of a generalist lifestyle and marine biomass degradation.</title>
        <authorList>
            <person name="Hagestad O.C."/>
            <person name="Hou L."/>
            <person name="Andersen J.H."/>
            <person name="Hansen E.H."/>
            <person name="Altermark B."/>
            <person name="Li C."/>
            <person name="Kuhnert E."/>
            <person name="Cox R.J."/>
            <person name="Crous P.W."/>
            <person name="Spatafora J.W."/>
            <person name="Lail K."/>
            <person name="Amirebrahimi M."/>
            <person name="Lipzen A."/>
            <person name="Pangilinan J."/>
            <person name="Andreopoulos W."/>
            <person name="Hayes R.D."/>
            <person name="Ng V."/>
            <person name="Grigoriev I.V."/>
            <person name="Jackson S.A."/>
            <person name="Sutton T.D.S."/>
            <person name="Dobson A.D.W."/>
            <person name="Rama T."/>
        </authorList>
    </citation>
    <scope>NUCLEOTIDE SEQUENCE</scope>
    <source>
        <strain evidence="2">TRa018bII</strain>
    </source>
</reference>
<organism evidence="2 3">
    <name type="scientific">Amylocarpus encephaloides</name>
    <dbReference type="NCBI Taxonomy" id="45428"/>
    <lineage>
        <taxon>Eukaryota</taxon>
        <taxon>Fungi</taxon>
        <taxon>Dikarya</taxon>
        <taxon>Ascomycota</taxon>
        <taxon>Pezizomycotina</taxon>
        <taxon>Leotiomycetes</taxon>
        <taxon>Helotiales</taxon>
        <taxon>Helotiales incertae sedis</taxon>
        <taxon>Amylocarpus</taxon>
    </lineage>
</organism>
<dbReference type="AlphaFoldDB" id="A0A9P7YA93"/>
<gene>
    <name evidence="2" type="ORF">BJ875DRAFT_387499</name>
</gene>
<protein>
    <submittedName>
        <fullName evidence="2">Uncharacterized protein</fullName>
    </submittedName>
</protein>
<feature type="compositionally biased region" description="Basic and acidic residues" evidence="1">
    <location>
        <begin position="420"/>
        <end position="437"/>
    </location>
</feature>
<dbReference type="EMBL" id="MU251777">
    <property type="protein sequence ID" value="KAG9229370.1"/>
    <property type="molecule type" value="Genomic_DNA"/>
</dbReference>
<feature type="compositionally biased region" description="Polar residues" evidence="1">
    <location>
        <begin position="529"/>
        <end position="564"/>
    </location>
</feature>
<evidence type="ECO:0000313" key="3">
    <source>
        <dbReference type="Proteomes" id="UP000824998"/>
    </source>
</evidence>
<dbReference type="Proteomes" id="UP000824998">
    <property type="component" value="Unassembled WGS sequence"/>
</dbReference>
<evidence type="ECO:0000313" key="2">
    <source>
        <dbReference type="EMBL" id="KAG9229370.1"/>
    </source>
</evidence>
<feature type="compositionally biased region" description="Low complexity" evidence="1">
    <location>
        <begin position="583"/>
        <end position="595"/>
    </location>
</feature>
<comment type="caution">
    <text evidence="2">The sequence shown here is derived from an EMBL/GenBank/DDBJ whole genome shotgun (WGS) entry which is preliminary data.</text>
</comment>
<accession>A0A9P7YA93</accession>
<dbReference type="Gene3D" id="1.10.10.2670">
    <property type="entry name" value="E3 ubiquitin-protein ligase"/>
    <property type="match status" value="1"/>
</dbReference>
<feature type="compositionally biased region" description="Low complexity" evidence="1">
    <location>
        <begin position="503"/>
        <end position="520"/>
    </location>
</feature>
<proteinExistence type="predicted"/>
<dbReference type="InterPro" id="IPR036390">
    <property type="entry name" value="WH_DNA-bd_sf"/>
</dbReference>
<name>A0A9P7YA93_9HELO</name>
<sequence length="659" mass="71387">MPSLVIPESGMSLGSAGDGSGMGPSTAFAVALSDAVIEDMIKCVQNGKPIQLSLGEHPNFSYGTKTQHLIAMNEPFTHELYRFTTSDADDSAMDFAATFGGKRFKPGPKPAGVMPKHRIIASASATAGTDLALAQLQNSLAAEGQRKAENTTKLVAATIPTPRKGAKPTSKSKFLANKSLATTSVRSMPTSPALSGVGSPALGPTSVPLSIQKSDRDKEARKPIIHLLAMGPMTKQELKVALPDISNNELQIVLAKVGDPMAGDKFDLVKRLWKELDVWTYKYDTQEDRQLAIENAITRYDRQRMSVIEPEWERLLPKSERGTGKCLSRLQGNIAAGTARDTPTITLQGDDGSGRDTPHGEEDDSRGSKALSKVKGESMARSNSQPPNSKPKKPTEREAQAKRLLSNKPPKTTSKPTPAPKKDRPVKEKTPAKEKPGKATNTKALSSEFVGDSDEEEEPPAHKPTPKPATIKKRPRDEELETSDSSVPLSKKTKKDVPTPHRASNASQSSHATSNSTYSSGFTKKDTSPQKSSPLASSPPTNASEFENTPGNRAATSSSASPALNINIKGARSPIHKRHHKSSSVTSSTSSNSSTRYLKADVVDVARKYRTFYPTYEALHRELAGMRHRDKEKEHRLLEMHERLAEMKRRITAGIVEIS</sequence>